<dbReference type="SMART" id="SM00850">
    <property type="entry name" value="LytTR"/>
    <property type="match status" value="1"/>
</dbReference>
<gene>
    <name evidence="2" type="ORF">N7U66_20765</name>
</gene>
<keyword evidence="3" id="KW-1185">Reference proteome</keyword>
<evidence type="ECO:0000259" key="1">
    <source>
        <dbReference type="SMART" id="SM00850"/>
    </source>
</evidence>
<organism evidence="2 3">
    <name type="scientific">Lacinutrix neustonica</name>
    <dbReference type="NCBI Taxonomy" id="2980107"/>
    <lineage>
        <taxon>Bacteria</taxon>
        <taxon>Pseudomonadati</taxon>
        <taxon>Bacteroidota</taxon>
        <taxon>Flavobacteriia</taxon>
        <taxon>Flavobacteriales</taxon>
        <taxon>Flavobacteriaceae</taxon>
        <taxon>Lacinutrix</taxon>
    </lineage>
</organism>
<evidence type="ECO:0000313" key="3">
    <source>
        <dbReference type="Proteomes" id="UP001164705"/>
    </source>
</evidence>
<dbReference type="KEGG" id="lnu:N7U66_20765"/>
<sequence>MFADRNILVREKISEMLQILSNNEFIQVHKSFVISKKHIDKIEGNRINIGSFTIPISKTYKKHVIKLIK</sequence>
<keyword evidence="2" id="KW-0238">DNA-binding</keyword>
<evidence type="ECO:0000313" key="2">
    <source>
        <dbReference type="EMBL" id="WAC03930.1"/>
    </source>
</evidence>
<dbReference type="EMBL" id="CP113088">
    <property type="protein sequence ID" value="WAC03930.1"/>
    <property type="molecule type" value="Genomic_DNA"/>
</dbReference>
<dbReference type="Pfam" id="PF04397">
    <property type="entry name" value="LytTR"/>
    <property type="match status" value="1"/>
</dbReference>
<feature type="domain" description="HTH LytTR-type" evidence="1">
    <location>
        <begin position="4"/>
        <end position="69"/>
    </location>
</feature>
<accession>A0A9E8N163</accession>
<reference evidence="2" key="1">
    <citation type="submission" date="2022-11" db="EMBL/GenBank/DDBJ databases">
        <title>Lacinutrix neustonica HL-RS19T sp. nov., isolated from the surface microlayer sample of brackish Lake Shihwa.</title>
        <authorList>
            <person name="Choi J.Y."/>
            <person name="Hwang C.Y."/>
        </authorList>
    </citation>
    <scope>NUCLEOTIDE SEQUENCE</scope>
    <source>
        <strain evidence="2">HL-RS19</strain>
    </source>
</reference>
<proteinExistence type="predicted"/>
<dbReference type="InterPro" id="IPR007492">
    <property type="entry name" value="LytTR_DNA-bd_dom"/>
</dbReference>
<dbReference type="Gene3D" id="2.40.50.1020">
    <property type="entry name" value="LytTr DNA-binding domain"/>
    <property type="match status" value="1"/>
</dbReference>
<dbReference type="Proteomes" id="UP001164705">
    <property type="component" value="Chromosome"/>
</dbReference>
<dbReference type="RefSeq" id="WP_267678568.1">
    <property type="nucleotide sequence ID" value="NZ_CP113088.1"/>
</dbReference>
<protein>
    <submittedName>
        <fullName evidence="2">LytTR family DNA-binding domain-containing protein</fullName>
    </submittedName>
</protein>
<dbReference type="GO" id="GO:0003677">
    <property type="term" value="F:DNA binding"/>
    <property type="evidence" value="ECO:0007669"/>
    <property type="project" value="UniProtKB-KW"/>
</dbReference>
<name>A0A9E8N163_9FLAO</name>
<dbReference type="AlphaFoldDB" id="A0A9E8N163"/>